<evidence type="ECO:0000259" key="6">
    <source>
        <dbReference type="PROSITE" id="PS50893"/>
    </source>
</evidence>
<dbReference type="InterPro" id="IPR050763">
    <property type="entry name" value="ABC_transporter_ATP-binding"/>
</dbReference>
<dbReference type="InterPro" id="IPR027417">
    <property type="entry name" value="P-loop_NTPase"/>
</dbReference>
<keyword evidence="5 7" id="KW-0067">ATP-binding</keyword>
<protein>
    <submittedName>
        <fullName evidence="7">Daunorubicin resistance ATP-binding protein drrA</fullName>
    </submittedName>
</protein>
<dbReference type="NCBIfam" id="TIGR03864">
    <property type="entry name" value="PQQ_ABC_ATP"/>
    <property type="match status" value="1"/>
</dbReference>
<dbReference type="GO" id="GO:0016887">
    <property type="term" value="F:ATP hydrolysis activity"/>
    <property type="evidence" value="ECO:0007669"/>
    <property type="project" value="InterPro"/>
</dbReference>
<name>A0AAC9P961_9PROT</name>
<keyword evidence="4" id="KW-0547">Nucleotide-binding</keyword>
<proteinExistence type="inferred from homology"/>
<dbReference type="PROSITE" id="PS00211">
    <property type="entry name" value="ABC_TRANSPORTER_1"/>
    <property type="match status" value="1"/>
</dbReference>
<dbReference type="SMART" id="SM00382">
    <property type="entry name" value="AAA"/>
    <property type="match status" value="1"/>
</dbReference>
<dbReference type="InterPro" id="IPR003439">
    <property type="entry name" value="ABC_transporter-like_ATP-bd"/>
</dbReference>
<comment type="similarity">
    <text evidence="1">Belongs to the ABC transporter superfamily.</text>
</comment>
<evidence type="ECO:0000313" key="7">
    <source>
        <dbReference type="EMBL" id="APH55233.1"/>
    </source>
</evidence>
<dbReference type="GO" id="GO:0005524">
    <property type="term" value="F:ATP binding"/>
    <property type="evidence" value="ECO:0007669"/>
    <property type="project" value="UniProtKB-KW"/>
</dbReference>
<evidence type="ECO:0000256" key="5">
    <source>
        <dbReference type="ARBA" id="ARBA00022840"/>
    </source>
</evidence>
<keyword evidence="3" id="KW-0536">Nodulation</keyword>
<accession>A0AAC9P961</accession>
<sequence>MGRGGGTLMPTPSAPSSAALAVSSLSHAFGARRVLDNVTFSIQPGDFSVLLGLNGAGKTTLFGLITRLYHSKSGHIAVLGHDMRREPGRALARMGAVFQQSTLDLDLTVLQNLTYHAALHGMPSREARERALEELGRIGLADRAGDRVRQLSGGQRRRVELARALVHAPSLLLLDEPTVGLDIESRRFLLQHVRELCRDHGLAVLWATHLIDEADEQARIIVLHQGKVLAQGARDTIVRDADAVDLGTAFDRLTRNGQNTTREKAA</sequence>
<organism evidence="7 8">
    <name type="scientific">Granulibacter bethesdensis</name>
    <dbReference type="NCBI Taxonomy" id="364410"/>
    <lineage>
        <taxon>Bacteria</taxon>
        <taxon>Pseudomonadati</taxon>
        <taxon>Pseudomonadota</taxon>
        <taxon>Alphaproteobacteria</taxon>
        <taxon>Acetobacterales</taxon>
        <taxon>Acetobacteraceae</taxon>
        <taxon>Granulibacter</taxon>
    </lineage>
</organism>
<gene>
    <name evidence="7" type="ORF">GbCGDNIH9_1916</name>
</gene>
<dbReference type="EMBL" id="CP018191">
    <property type="protein sequence ID" value="APH55233.1"/>
    <property type="molecule type" value="Genomic_DNA"/>
</dbReference>
<dbReference type="AlphaFoldDB" id="A0AAC9P961"/>
<dbReference type="SUPFAM" id="SSF52540">
    <property type="entry name" value="P-loop containing nucleoside triphosphate hydrolases"/>
    <property type="match status" value="1"/>
</dbReference>
<dbReference type="InterPro" id="IPR022467">
    <property type="entry name" value="ABC_transprt_ATP-bd_su_PQQ"/>
</dbReference>
<evidence type="ECO:0000256" key="2">
    <source>
        <dbReference type="ARBA" id="ARBA00022448"/>
    </source>
</evidence>
<evidence type="ECO:0000256" key="3">
    <source>
        <dbReference type="ARBA" id="ARBA00022458"/>
    </source>
</evidence>
<dbReference type="InterPro" id="IPR017871">
    <property type="entry name" value="ABC_transporter-like_CS"/>
</dbReference>
<feature type="domain" description="ABC transporter" evidence="6">
    <location>
        <begin position="20"/>
        <end position="250"/>
    </location>
</feature>
<evidence type="ECO:0000256" key="1">
    <source>
        <dbReference type="ARBA" id="ARBA00005417"/>
    </source>
</evidence>
<dbReference type="PROSITE" id="PS50893">
    <property type="entry name" value="ABC_TRANSPORTER_2"/>
    <property type="match status" value="1"/>
</dbReference>
<evidence type="ECO:0000313" key="8">
    <source>
        <dbReference type="Proteomes" id="UP000182373"/>
    </source>
</evidence>
<dbReference type="InterPro" id="IPR003593">
    <property type="entry name" value="AAA+_ATPase"/>
</dbReference>
<dbReference type="PANTHER" id="PTHR42711:SF5">
    <property type="entry name" value="ABC TRANSPORTER ATP-BINDING PROTEIN NATA"/>
    <property type="match status" value="1"/>
</dbReference>
<dbReference type="Pfam" id="PF00005">
    <property type="entry name" value="ABC_tran"/>
    <property type="match status" value="1"/>
</dbReference>
<dbReference type="RefSeq" id="WP_253736015.1">
    <property type="nucleotide sequence ID" value="NZ_CP018191.1"/>
</dbReference>
<dbReference type="Proteomes" id="UP000182373">
    <property type="component" value="Chromosome"/>
</dbReference>
<reference evidence="8" key="1">
    <citation type="submission" date="2016-11" db="EMBL/GenBank/DDBJ databases">
        <title>Comparative genomic and phenotypic analysis of Granulibacter bethesdensis clinical isolates from patients with chronic granulomatous disease.</title>
        <authorList>
            <person name="Zarember K.A."/>
            <person name="Porcella S.F."/>
            <person name="Chu J."/>
            <person name="Ding L."/>
            <person name="Dahlstrom E."/>
            <person name="Barbian K."/>
            <person name="Martens C."/>
            <person name="Sykora L."/>
            <person name="Kramer S."/>
            <person name="Pettinato A.M."/>
            <person name="Hong H."/>
            <person name="Wald G."/>
            <person name="Berg L.J."/>
            <person name="Rogge L.S."/>
            <person name="Greenberg D.E."/>
            <person name="Falcone E.L."/>
            <person name="Neves J.F."/>
            <person name="Simoes M.J."/>
            <person name="Casal M."/>
            <person name="Rodriguez-Lopez F.C."/>
            <person name="Zelazny A."/>
            <person name="Gallin J.I."/>
            <person name="Holland S.M."/>
        </authorList>
    </citation>
    <scope>NUCLEOTIDE SEQUENCE [LARGE SCALE GENOMIC DNA]</scope>
    <source>
        <strain evidence="8">NIH9.1</strain>
    </source>
</reference>
<dbReference type="PANTHER" id="PTHR42711">
    <property type="entry name" value="ABC TRANSPORTER ATP-BINDING PROTEIN"/>
    <property type="match status" value="1"/>
</dbReference>
<evidence type="ECO:0000256" key="4">
    <source>
        <dbReference type="ARBA" id="ARBA00022741"/>
    </source>
</evidence>
<dbReference type="Gene3D" id="3.40.50.300">
    <property type="entry name" value="P-loop containing nucleotide triphosphate hydrolases"/>
    <property type="match status" value="1"/>
</dbReference>
<keyword evidence="2" id="KW-0813">Transport</keyword>